<dbReference type="AlphaFoldDB" id="A0A9D3LX64"/>
<evidence type="ECO:0000256" key="1">
    <source>
        <dbReference type="SAM" id="SignalP"/>
    </source>
</evidence>
<evidence type="ECO:0000313" key="2">
    <source>
        <dbReference type="EMBL" id="KAG5838726.1"/>
    </source>
</evidence>
<sequence length="115" mass="12836">MRCWAFLVIVVIFLSHLRSCWMVIPRNLYNSALLTMVPCISKGGNGVGFLLKSVTISTVFCVFSSRLSAPHHDTSWLTSSRYLDSSPSEMRPIRVVSSANLRTLTDSLLEVQALM</sequence>
<evidence type="ECO:0008006" key="4">
    <source>
        <dbReference type="Google" id="ProtNLM"/>
    </source>
</evidence>
<dbReference type="Proteomes" id="UP001044222">
    <property type="component" value="Chromosome 12"/>
</dbReference>
<protein>
    <recommendedName>
        <fullName evidence="4">Secreted protein</fullName>
    </recommendedName>
</protein>
<name>A0A9D3LX64_ANGAN</name>
<feature type="signal peptide" evidence="1">
    <location>
        <begin position="1"/>
        <end position="22"/>
    </location>
</feature>
<keyword evidence="1" id="KW-0732">Signal</keyword>
<keyword evidence="3" id="KW-1185">Reference proteome</keyword>
<dbReference type="EMBL" id="JAFIRN010000012">
    <property type="protein sequence ID" value="KAG5838726.1"/>
    <property type="molecule type" value="Genomic_DNA"/>
</dbReference>
<comment type="caution">
    <text evidence="2">The sequence shown here is derived from an EMBL/GenBank/DDBJ whole genome shotgun (WGS) entry which is preliminary data.</text>
</comment>
<organism evidence="2 3">
    <name type="scientific">Anguilla anguilla</name>
    <name type="common">European freshwater eel</name>
    <name type="synonym">Muraena anguilla</name>
    <dbReference type="NCBI Taxonomy" id="7936"/>
    <lineage>
        <taxon>Eukaryota</taxon>
        <taxon>Metazoa</taxon>
        <taxon>Chordata</taxon>
        <taxon>Craniata</taxon>
        <taxon>Vertebrata</taxon>
        <taxon>Euteleostomi</taxon>
        <taxon>Actinopterygii</taxon>
        <taxon>Neopterygii</taxon>
        <taxon>Teleostei</taxon>
        <taxon>Anguilliformes</taxon>
        <taxon>Anguillidae</taxon>
        <taxon>Anguilla</taxon>
    </lineage>
</organism>
<reference evidence="2" key="1">
    <citation type="submission" date="2021-01" db="EMBL/GenBank/DDBJ databases">
        <title>A chromosome-scale assembly of European eel, Anguilla anguilla.</title>
        <authorList>
            <person name="Henkel C."/>
            <person name="Jong-Raadsen S.A."/>
            <person name="Dufour S."/>
            <person name="Weltzien F.-A."/>
            <person name="Palstra A.P."/>
            <person name="Pelster B."/>
            <person name="Spaink H.P."/>
            <person name="Van Den Thillart G.E."/>
            <person name="Jansen H."/>
            <person name="Zahm M."/>
            <person name="Klopp C."/>
            <person name="Cedric C."/>
            <person name="Louis A."/>
            <person name="Berthelot C."/>
            <person name="Parey E."/>
            <person name="Roest Crollius H."/>
            <person name="Montfort J."/>
            <person name="Robinson-Rechavi M."/>
            <person name="Bucao C."/>
            <person name="Bouchez O."/>
            <person name="Gislard M."/>
            <person name="Lluch J."/>
            <person name="Milhes M."/>
            <person name="Lampietro C."/>
            <person name="Lopez Roques C."/>
            <person name="Donnadieu C."/>
            <person name="Braasch I."/>
            <person name="Desvignes T."/>
            <person name="Postlethwait J."/>
            <person name="Bobe J."/>
            <person name="Guiguen Y."/>
            <person name="Dirks R."/>
        </authorList>
    </citation>
    <scope>NUCLEOTIDE SEQUENCE</scope>
    <source>
        <strain evidence="2">Tag_6206</strain>
        <tissue evidence="2">Liver</tissue>
    </source>
</reference>
<feature type="chain" id="PRO_5039085244" description="Secreted protein" evidence="1">
    <location>
        <begin position="23"/>
        <end position="115"/>
    </location>
</feature>
<evidence type="ECO:0000313" key="3">
    <source>
        <dbReference type="Proteomes" id="UP001044222"/>
    </source>
</evidence>
<gene>
    <name evidence="2" type="ORF">ANANG_G00226640</name>
</gene>
<accession>A0A9D3LX64</accession>
<proteinExistence type="predicted"/>